<feature type="transmembrane region" description="Helical" evidence="1">
    <location>
        <begin position="80"/>
        <end position="104"/>
    </location>
</feature>
<accession>A0ABN0RH34</accession>
<evidence type="ECO:0000313" key="3">
    <source>
        <dbReference type="Proteomes" id="UP000019249"/>
    </source>
</evidence>
<dbReference type="InterPro" id="IPR014509">
    <property type="entry name" value="YjdF-like"/>
</dbReference>
<feature type="transmembrane region" description="Helical" evidence="1">
    <location>
        <begin position="110"/>
        <end position="131"/>
    </location>
</feature>
<feature type="transmembrane region" description="Helical" evidence="1">
    <location>
        <begin position="143"/>
        <end position="162"/>
    </location>
</feature>
<protein>
    <submittedName>
        <fullName evidence="2">Uncharacterized protein</fullName>
    </submittedName>
</protein>
<proteinExistence type="predicted"/>
<keyword evidence="3" id="KW-1185">Reference proteome</keyword>
<keyword evidence="1" id="KW-0812">Transmembrane</keyword>
<gene>
    <name evidence="2" type="ORF">MFLO_04700</name>
</gene>
<keyword evidence="1" id="KW-0472">Membrane</keyword>
<name>A0ABN0RH34_9LIST</name>
<sequence>MKKWNWMGIISIFVLITLLGSIVYSAYNLVTTPAGAVLSANEKTKGDYSLMLLQCMLGVVVLFLPSLLSKRMRFVIPDIMYVFFIIFLYCAIYLGEVRSFYYLIPNWDTVLHMFSGAMLGCLGFSVVNLLNKNEKVTMSLSPFFVALFALLFCGFSWSALGIL</sequence>
<feature type="transmembrane region" description="Helical" evidence="1">
    <location>
        <begin position="49"/>
        <end position="68"/>
    </location>
</feature>
<comment type="caution">
    <text evidence="2">The sequence shown here is derived from an EMBL/GenBank/DDBJ whole genome shotgun (WGS) entry which is preliminary data.</text>
</comment>
<dbReference type="Pfam" id="PF09997">
    <property type="entry name" value="DUF2238"/>
    <property type="match status" value="1"/>
</dbReference>
<evidence type="ECO:0000256" key="1">
    <source>
        <dbReference type="SAM" id="Phobius"/>
    </source>
</evidence>
<dbReference type="Proteomes" id="UP000019249">
    <property type="component" value="Unassembled WGS sequence"/>
</dbReference>
<keyword evidence="1" id="KW-1133">Transmembrane helix</keyword>
<dbReference type="EMBL" id="AODF01000007">
    <property type="protein sequence ID" value="EUJ33205.1"/>
    <property type="molecule type" value="Genomic_DNA"/>
</dbReference>
<reference evidence="2 3" key="1">
    <citation type="journal article" date="2014" name="Int. J. Syst. Evol. Microbiol.">
        <title>Listeria floridensis sp. nov., Listeria aquatica sp. nov., Listeria cornellensis sp. nov., Listeria riparia sp. nov. and Listeria grandensis sp. nov., from agricultural and natural environments.</title>
        <authorList>
            <person name="den Bakker H.C."/>
            <person name="Warchocki S."/>
            <person name="Wright E.M."/>
            <person name="Allred A.F."/>
            <person name="Ahlstrom C."/>
            <person name="Manuel C.S."/>
            <person name="Stasiewicz M.J."/>
            <person name="Burrell A."/>
            <person name="Roof S."/>
            <person name="Strawn L."/>
            <person name="Fortes E.D."/>
            <person name="Nightingale K.K."/>
            <person name="Kephart D."/>
            <person name="Wiedmann M."/>
        </authorList>
    </citation>
    <scope>NUCLEOTIDE SEQUENCE [LARGE SCALE GENOMIC DNA]</scope>
    <source>
        <strain evidence="2 3">FSL S10-1187</strain>
    </source>
</reference>
<organism evidence="2 3">
    <name type="scientific">Listeria floridensis FSL S10-1187</name>
    <dbReference type="NCBI Taxonomy" id="1265817"/>
    <lineage>
        <taxon>Bacteria</taxon>
        <taxon>Bacillati</taxon>
        <taxon>Bacillota</taxon>
        <taxon>Bacilli</taxon>
        <taxon>Bacillales</taxon>
        <taxon>Listeriaceae</taxon>
        <taxon>Listeria</taxon>
    </lineage>
</organism>
<evidence type="ECO:0000313" key="2">
    <source>
        <dbReference type="EMBL" id="EUJ33205.1"/>
    </source>
</evidence>